<evidence type="ECO:0000313" key="4">
    <source>
        <dbReference type="EMBL" id="PNH09539.1"/>
    </source>
</evidence>
<feature type="compositionally biased region" description="Acidic residues" evidence="2">
    <location>
        <begin position="47"/>
        <end position="62"/>
    </location>
</feature>
<dbReference type="OrthoDB" id="197839at2759"/>
<feature type="domain" description="Trichohyalin-plectin-homology" evidence="3">
    <location>
        <begin position="75"/>
        <end position="150"/>
    </location>
</feature>
<dbReference type="InterPro" id="IPR043597">
    <property type="entry name" value="TPH_dom"/>
</dbReference>
<dbReference type="Pfam" id="PF13868">
    <property type="entry name" value="TPH"/>
    <property type="match status" value="1"/>
</dbReference>
<dbReference type="Proteomes" id="UP000236333">
    <property type="component" value="Unassembled WGS sequence"/>
</dbReference>
<sequence length="227" mass="24430">MQRSGERAGPGSLAPDDESWEPSEYTWDRRRLLAVRIGSGAGAGTGLDEDQGQEDEGDEPMQDDGATERGASETLAEKIRVARVNKERSEQLVEKKVLKGQQAEYDTSINLYVNQVAQEAAAQEQENQAKRREANVRARLVLEDQMLEKQGAPAPCGGMSWHHAVAVAAVSPLERRRPGWQKEWDAVNETLLQEAPAPASAAGPQPAPAAAAAADRAAAAVVPPPEH</sequence>
<feature type="compositionally biased region" description="Low complexity" evidence="2">
    <location>
        <begin position="195"/>
        <end position="221"/>
    </location>
</feature>
<dbReference type="EMBL" id="PGGS01000086">
    <property type="protein sequence ID" value="PNH09539.1"/>
    <property type="molecule type" value="Genomic_DNA"/>
</dbReference>
<feature type="compositionally biased region" description="Basic and acidic residues" evidence="2">
    <location>
        <begin position="66"/>
        <end position="77"/>
    </location>
</feature>
<accession>A0A2J8AAI8</accession>
<comment type="caution">
    <text evidence="4">The sequence shown here is derived from an EMBL/GenBank/DDBJ whole genome shotgun (WGS) entry which is preliminary data.</text>
</comment>
<feature type="region of interest" description="Disordered" evidence="2">
    <location>
        <begin position="193"/>
        <end position="227"/>
    </location>
</feature>
<reference evidence="4 5" key="1">
    <citation type="journal article" date="2017" name="Mol. Biol. Evol.">
        <title>The 4-celled Tetrabaena socialis nuclear genome reveals the essential components for genetic control of cell number at the origin of multicellularity in the volvocine lineage.</title>
        <authorList>
            <person name="Featherston J."/>
            <person name="Arakaki Y."/>
            <person name="Hanschen E.R."/>
            <person name="Ferris P.J."/>
            <person name="Michod R.E."/>
            <person name="Olson B.J.S.C."/>
            <person name="Nozaki H."/>
            <person name="Durand P.M."/>
        </authorList>
    </citation>
    <scope>NUCLEOTIDE SEQUENCE [LARGE SCALE GENOMIC DNA]</scope>
    <source>
        <strain evidence="4 5">NIES-571</strain>
    </source>
</reference>
<dbReference type="AlphaFoldDB" id="A0A2J8AAI8"/>
<proteinExistence type="predicted"/>
<evidence type="ECO:0000256" key="1">
    <source>
        <dbReference type="ARBA" id="ARBA00023054"/>
    </source>
</evidence>
<protein>
    <recommendedName>
        <fullName evidence="3">Trichohyalin-plectin-homology domain-containing protein</fullName>
    </recommendedName>
</protein>
<feature type="region of interest" description="Disordered" evidence="2">
    <location>
        <begin position="39"/>
        <end position="77"/>
    </location>
</feature>
<evidence type="ECO:0000256" key="2">
    <source>
        <dbReference type="SAM" id="MobiDB-lite"/>
    </source>
</evidence>
<name>A0A2J8AAI8_9CHLO</name>
<feature type="region of interest" description="Disordered" evidence="2">
    <location>
        <begin position="1"/>
        <end position="23"/>
    </location>
</feature>
<evidence type="ECO:0000313" key="5">
    <source>
        <dbReference type="Proteomes" id="UP000236333"/>
    </source>
</evidence>
<keyword evidence="5" id="KW-1185">Reference proteome</keyword>
<evidence type="ECO:0000259" key="3">
    <source>
        <dbReference type="Pfam" id="PF13868"/>
    </source>
</evidence>
<keyword evidence="1" id="KW-0175">Coiled coil</keyword>
<gene>
    <name evidence="4" type="ORF">TSOC_003781</name>
</gene>
<organism evidence="4 5">
    <name type="scientific">Tetrabaena socialis</name>
    <dbReference type="NCBI Taxonomy" id="47790"/>
    <lineage>
        <taxon>Eukaryota</taxon>
        <taxon>Viridiplantae</taxon>
        <taxon>Chlorophyta</taxon>
        <taxon>core chlorophytes</taxon>
        <taxon>Chlorophyceae</taxon>
        <taxon>CS clade</taxon>
        <taxon>Chlamydomonadales</taxon>
        <taxon>Tetrabaenaceae</taxon>
        <taxon>Tetrabaena</taxon>
    </lineage>
</organism>